<dbReference type="EMBL" id="AP023309">
    <property type="protein sequence ID" value="BCI21576.1"/>
    <property type="molecule type" value="Genomic_DNA"/>
</dbReference>
<evidence type="ECO:0000313" key="9">
    <source>
        <dbReference type="EMBL" id="BCH98031.1"/>
    </source>
</evidence>
<evidence type="ECO:0000313" key="8">
    <source>
        <dbReference type="EMBL" id="BCH93358.1"/>
    </source>
</evidence>
<dbReference type="EMBL" id="AP023303">
    <property type="protein sequence ID" value="BCI07378.1"/>
    <property type="molecule type" value="Genomic_DNA"/>
</dbReference>
<reference evidence="15" key="14">
    <citation type="submission" date="2020-07" db="EMBL/GenBank/DDBJ databases">
        <title>complete genome sequences of Salmonella enterica subsp. enterica serovar 4,[5],12:i:- str. L-4596.</title>
        <authorList>
            <person name="Sekizuka T."/>
            <person name="Arai N."/>
            <person name="Akiba M."/>
            <person name="Kuroda M."/>
        </authorList>
    </citation>
    <scope>NUCLEOTIDE SEQUENCE</scope>
    <source>
        <strain evidence="15">L-4596</strain>
    </source>
</reference>
<reference evidence="8" key="7">
    <citation type="submission" date="2020-07" db="EMBL/GenBank/DDBJ databases">
        <title>complete genome sequences of Salmonella enterica subsp. enterica serovar 4,[5],12:i:- str. L-4261.</title>
        <authorList>
            <person name="Sekizuka T."/>
            <person name="Arai N."/>
            <person name="Akiba M."/>
            <person name="Kuroda M."/>
        </authorList>
    </citation>
    <scope>NUCLEOTIDE SEQUENCE</scope>
    <source>
        <strain evidence="8">L-4261</strain>
    </source>
</reference>
<reference evidence="12" key="11">
    <citation type="submission" date="2020-07" db="EMBL/GenBank/DDBJ databases">
        <title>complete genome sequences of Salmonella enterica subsp. enterica serovar 4,[5],12:i:- str. L-4551.</title>
        <authorList>
            <person name="Sekizuka T."/>
            <person name="Arai N."/>
            <person name="Akiba M."/>
            <person name="Kuroda M."/>
        </authorList>
    </citation>
    <scope>NUCLEOTIDE SEQUENCE</scope>
    <source>
        <strain evidence="12">L-4551</strain>
    </source>
</reference>
<dbReference type="AlphaFoldDB" id="A0A455RRG2"/>
<dbReference type="CDD" id="cd06529">
    <property type="entry name" value="S24_LexA-like"/>
    <property type="match status" value="1"/>
</dbReference>
<dbReference type="PANTHER" id="PTHR33516:SF2">
    <property type="entry name" value="LEXA REPRESSOR-RELATED"/>
    <property type="match status" value="1"/>
</dbReference>
<dbReference type="EMBL" id="AP023311">
    <property type="protein sequence ID" value="BCI26425.1"/>
    <property type="molecule type" value="Genomic_DNA"/>
</dbReference>
<dbReference type="EMBL" id="AP023300">
    <property type="protein sequence ID" value="BCI02617.1"/>
    <property type="molecule type" value="Genomic_DNA"/>
</dbReference>
<dbReference type="Pfam" id="PF00717">
    <property type="entry name" value="Peptidase_S24"/>
    <property type="match status" value="1"/>
</dbReference>
<reference evidence="7" key="6">
    <citation type="submission" date="2020-07" db="EMBL/GenBank/DDBJ databases">
        <title>complete genome sequences of Salmonella enterica subsp. enterica serovar 4,[5],12:i:- str. L-4233.</title>
        <authorList>
            <person name="Sekizuka T."/>
            <person name="Arai N."/>
            <person name="Akiba M."/>
            <person name="Kuroda M."/>
        </authorList>
    </citation>
    <scope>NUCLEOTIDE SEQUENCE</scope>
    <source>
        <strain evidence="7">L-4233</strain>
    </source>
</reference>
<reference evidence="13" key="12">
    <citation type="submission" date="2020-07" db="EMBL/GenBank/DDBJ databases">
        <title>complete genome sequences of Salmonella enterica subsp. enterica serovar 4,[5],12:i:- str. L-4567.</title>
        <authorList>
            <person name="Sekizuka T."/>
            <person name="Arai N."/>
            <person name="Akiba M."/>
            <person name="Kuroda M."/>
        </authorList>
    </citation>
    <scope>NUCLEOTIDE SEQUENCE</scope>
    <source>
        <strain evidence="13">L-4567</strain>
    </source>
</reference>
<evidence type="ECO:0000313" key="10">
    <source>
        <dbReference type="EMBL" id="BCI02617.1"/>
    </source>
</evidence>
<reference evidence="11" key="10">
    <citation type="submission" date="2020-07" db="EMBL/GenBank/DDBJ databases">
        <title>complete genome sequences of Salmonella enterica subsp. enterica serovar 4,[5],12:i:- str. L-4526.</title>
        <authorList>
            <person name="Sekizuka T."/>
            <person name="Arai N."/>
            <person name="Akiba M."/>
            <person name="Kuroda M."/>
        </authorList>
    </citation>
    <scope>NUCLEOTIDE SEQUENCE</scope>
    <source>
        <strain evidence="11">L-4526</strain>
    </source>
</reference>
<dbReference type="EMBL" id="AP023299">
    <property type="protein sequence ID" value="BCH98031.1"/>
    <property type="molecule type" value="Genomic_DNA"/>
</dbReference>
<reference evidence="16" key="15">
    <citation type="submission" date="2020-07" db="EMBL/GenBank/DDBJ databases">
        <title>complete genome sequences of Salmonella enterica subsp. enterica serovar 4,[5],12:i:- str. L-4605.</title>
        <authorList>
            <person name="Sekizuka T."/>
            <person name="Arai N."/>
            <person name="Akiba M."/>
            <person name="Kuroda M."/>
        </authorList>
    </citation>
    <scope>NUCLEOTIDE SEQUENCE</scope>
    <source>
        <strain evidence="16">L-4605</strain>
    </source>
</reference>
<dbReference type="EMBL" id="AP023315">
    <property type="protein sequence ID" value="BCI35966.1"/>
    <property type="molecule type" value="Genomic_DNA"/>
</dbReference>
<dbReference type="EMBL" id="AP023289">
    <property type="protein sequence ID" value="BCH74891.1"/>
    <property type="molecule type" value="Genomic_DNA"/>
</dbReference>
<reference evidence="17" key="16">
    <citation type="submission" date="2020-07" db="EMBL/GenBank/DDBJ databases">
        <title>complete genome sequences of Salmonella enterica subsp. enterica serovar 4,[5],12:i:- str. L-4614.</title>
        <authorList>
            <person name="Sekizuka T."/>
            <person name="Arai N."/>
            <person name="Akiba M."/>
            <person name="Kuroda M."/>
        </authorList>
    </citation>
    <scope>NUCLEOTIDE SEQUENCE</scope>
    <source>
        <strain evidence="17">L-4614</strain>
    </source>
</reference>
<proteinExistence type="predicted"/>
<evidence type="ECO:0000313" key="13">
    <source>
        <dbReference type="EMBL" id="BCI16873.1"/>
    </source>
</evidence>
<reference evidence="19" key="18">
    <citation type="submission" date="2020-07" db="EMBL/GenBank/DDBJ databases">
        <title>complete genome sequences of Salmonella enterica subsp. enterica serovar 4,[5],12:i:- str. L-4741.</title>
        <authorList>
            <person name="Sekizuka T."/>
            <person name="Arai N."/>
            <person name="Akiba M."/>
            <person name="Kuroda M."/>
        </authorList>
    </citation>
    <scope>NUCLEOTIDE SEQUENCE</scope>
    <source>
        <strain evidence="19">L-4741</strain>
    </source>
</reference>
<evidence type="ECO:0000313" key="4">
    <source>
        <dbReference type="EMBL" id="BCH70124.1"/>
    </source>
</evidence>
<evidence type="ECO:0000313" key="18">
    <source>
        <dbReference type="EMBL" id="BCI40857.1"/>
    </source>
</evidence>
<protein>
    <recommendedName>
        <fullName evidence="1">Peptidase S24/S26A/S26B/S26C domain-containing protein</fullName>
    </recommendedName>
</protein>
<reference evidence="3" key="2">
    <citation type="submission" date="2018-12" db="EMBL/GenBank/DDBJ databases">
        <title>complete genome sequence of Salmonella enterica subsp. enterica serovar Typhimurium str. L-3841.</title>
        <authorList>
            <person name="Sekizuka T."/>
            <person name="Arai N."/>
            <person name="Kuroda M."/>
            <person name="Akiba M."/>
        </authorList>
    </citation>
    <scope>NUCLEOTIDE SEQUENCE</scope>
    <source>
        <strain evidence="3">L-3841</strain>
    </source>
</reference>
<reference evidence="14" key="13">
    <citation type="submission" date="2020-07" db="EMBL/GenBank/DDBJ databases">
        <title>complete genome sequences of Salmonella enterica subsp. enterica serovar 4,[5],12:i:- str. L-4578.</title>
        <authorList>
            <person name="Sekizuka T."/>
            <person name="Arai N."/>
            <person name="Akiba M."/>
            <person name="Kuroda M."/>
        </authorList>
    </citation>
    <scope>NUCLEOTIDE SEQUENCE</scope>
    <source>
        <strain evidence="14">L-4578</strain>
    </source>
</reference>
<evidence type="ECO:0000313" key="14">
    <source>
        <dbReference type="EMBL" id="BCI21576.1"/>
    </source>
</evidence>
<organism evidence="2">
    <name type="scientific">Salmonella enterica subsp. enterica serovar 4,[5],12:i:-</name>
    <dbReference type="NCBI Taxonomy" id="440524"/>
    <lineage>
        <taxon>Bacteria</taxon>
        <taxon>Pseudomonadati</taxon>
        <taxon>Pseudomonadota</taxon>
        <taxon>Gammaproteobacteria</taxon>
        <taxon>Enterobacterales</taxon>
        <taxon>Enterobacteriaceae</taxon>
        <taxon>Salmonella</taxon>
    </lineage>
</organism>
<dbReference type="SUPFAM" id="SSF51306">
    <property type="entry name" value="LexA/Signal peptidase"/>
    <property type="match status" value="1"/>
</dbReference>
<evidence type="ECO:0000313" key="15">
    <source>
        <dbReference type="EMBL" id="BCI26425.1"/>
    </source>
</evidence>
<dbReference type="EMBL" id="AP023319">
    <property type="protein sequence ID" value="BCI45648.1"/>
    <property type="molecule type" value="Genomic_DNA"/>
</dbReference>
<evidence type="ECO:0000313" key="2">
    <source>
        <dbReference type="EMBL" id="BBH76974.1"/>
    </source>
</evidence>
<gene>
    <name evidence="4" type="ORF">SEL3835_16290</name>
    <name evidence="5" type="ORF">SEL3837_16980</name>
    <name evidence="6" type="ORF">SEL3844_15800</name>
    <name evidence="7" type="ORF">SEL4233_15660</name>
    <name evidence="8" type="ORF">SEL4261_15680</name>
    <name evidence="9" type="ORF">SEL4334_15640</name>
    <name evidence="10" type="ORF">SEL4445_15640</name>
    <name evidence="11" type="ORF">SEL4526_15870</name>
    <name evidence="12" type="ORF">SEL4551_16060</name>
    <name evidence="13" type="ORF">SEL4567_15660</name>
    <name evidence="14" type="ORF">SEL4578_15300</name>
    <name evidence="15" type="ORF">SEL4596_15670</name>
    <name evidence="16" type="ORF">SEL4605_15590</name>
    <name evidence="17" type="ORF">SEL4614_15710</name>
    <name evidence="18" type="ORF">SEL4681_16080</name>
    <name evidence="19" type="ORF">SEL4741_15640</name>
    <name evidence="2" type="ORF">STL3838_16960</name>
    <name evidence="3" type="ORF">STL3841_15790</name>
</gene>
<reference evidence="5" key="4">
    <citation type="submission" date="2020-07" db="EMBL/GenBank/DDBJ databases">
        <title>complete genome sequences of Salmonella enterica subsp. enterica serovar 4,[5],12:i:- str. L-3837.</title>
        <authorList>
            <person name="Sekizuka T."/>
            <person name="Arai N."/>
            <person name="Akiba M."/>
            <person name="Kuroda M."/>
        </authorList>
    </citation>
    <scope>NUCLEOTIDE SEQUENCE</scope>
    <source>
        <strain evidence="5">L-3837</strain>
    </source>
</reference>
<dbReference type="PANTHER" id="PTHR33516">
    <property type="entry name" value="LEXA REPRESSOR"/>
    <property type="match status" value="1"/>
</dbReference>
<reference evidence="18" key="17">
    <citation type="submission" date="2020-07" db="EMBL/GenBank/DDBJ databases">
        <title>complete genome sequences of Salmonella enterica subsp. enterica serovar 4,[5],12:i:- str. L-4681.</title>
        <authorList>
            <person name="Sekizuka T."/>
            <person name="Arai N."/>
            <person name="Akiba M."/>
            <person name="Kuroda M."/>
        </authorList>
    </citation>
    <scope>NUCLEOTIDE SEQUENCE</scope>
    <source>
        <strain evidence="18">L-4681</strain>
    </source>
</reference>
<feature type="domain" description="Peptidase S24/S26A/S26B/S26C" evidence="1">
    <location>
        <begin position="92"/>
        <end position="174"/>
    </location>
</feature>
<reference evidence="6" key="5">
    <citation type="submission" date="2020-07" db="EMBL/GenBank/DDBJ databases">
        <title>complete genome sequences of Salmonella enterica subsp. enterica serovar 4,[5],12:i:- str. L-3844.</title>
        <authorList>
            <person name="Sekizuka T."/>
            <person name="Arai N."/>
            <person name="Akiba M."/>
            <person name="Kuroda M."/>
        </authorList>
    </citation>
    <scope>NUCLEOTIDE SEQUENCE</scope>
    <source>
        <strain evidence="6">L-3844</strain>
    </source>
</reference>
<dbReference type="EMBL" id="AP019374">
    <property type="protein sequence ID" value="BBH76974.1"/>
    <property type="molecule type" value="Genomic_DNA"/>
</dbReference>
<reference evidence="10" key="9">
    <citation type="submission" date="2020-07" db="EMBL/GenBank/DDBJ databases">
        <title>complete genome sequences of Salmonella enterica subsp. enterica serovar 4,[5],12:i:- str. L-4445.</title>
        <authorList>
            <person name="Sekizuka T."/>
            <person name="Arai N."/>
            <person name="Akiba M."/>
            <person name="Kuroda M."/>
        </authorList>
    </citation>
    <scope>NUCLEOTIDE SEQUENCE</scope>
    <source>
        <strain evidence="10">L-4445</strain>
    </source>
</reference>
<accession>A0A455RRG2</accession>
<dbReference type="Gene3D" id="2.10.109.10">
    <property type="entry name" value="Umud Fragment, subunit A"/>
    <property type="match status" value="1"/>
</dbReference>
<reference evidence="4" key="3">
    <citation type="submission" date="2020-07" db="EMBL/GenBank/DDBJ databases">
        <title>complete genome sequences of Salmonella enterica subsp. enterica serovar 4,[5],12:i:- str. L-3835.</title>
        <authorList>
            <person name="Sekizuka T."/>
            <person name="Arai N."/>
            <person name="Akiba M."/>
            <person name="Kuroda M."/>
        </authorList>
    </citation>
    <scope>NUCLEOTIDE SEQUENCE</scope>
    <source>
        <strain evidence="4">L-3835</strain>
    </source>
</reference>
<dbReference type="InterPro" id="IPR036286">
    <property type="entry name" value="LexA/Signal_pep-like_sf"/>
</dbReference>
<evidence type="ECO:0000313" key="3">
    <source>
        <dbReference type="EMBL" id="BBH81547.1"/>
    </source>
</evidence>
<evidence type="ECO:0000259" key="1">
    <source>
        <dbReference type="Pfam" id="PF00717"/>
    </source>
</evidence>
<dbReference type="EMBL" id="AP019375">
    <property type="protein sequence ID" value="BBH81547.1"/>
    <property type="molecule type" value="Genomic_DNA"/>
</dbReference>
<evidence type="ECO:0000313" key="16">
    <source>
        <dbReference type="EMBL" id="BCI31262.1"/>
    </source>
</evidence>
<dbReference type="EMBL" id="AP023304">
    <property type="protein sequence ID" value="BCI12109.1"/>
    <property type="molecule type" value="Genomic_DNA"/>
</dbReference>
<evidence type="ECO:0000313" key="5">
    <source>
        <dbReference type="EMBL" id="BCH74891.1"/>
    </source>
</evidence>
<dbReference type="EMBL" id="AP023317">
    <property type="protein sequence ID" value="BCI40857.1"/>
    <property type="molecule type" value="Genomic_DNA"/>
</dbReference>
<dbReference type="EMBL" id="AP023290">
    <property type="protein sequence ID" value="BCH79464.1"/>
    <property type="molecule type" value="Genomic_DNA"/>
</dbReference>
<evidence type="ECO:0000313" key="6">
    <source>
        <dbReference type="EMBL" id="BCH79464.1"/>
    </source>
</evidence>
<reference evidence="9" key="8">
    <citation type="submission" date="2020-07" db="EMBL/GenBank/DDBJ databases">
        <title>complete genome sequences of Salmonella enterica subsp. enterica serovar 4,[5],12:i:- str. L-4334.</title>
        <authorList>
            <person name="Sekizuka T."/>
            <person name="Arai N."/>
            <person name="Akiba M."/>
            <person name="Kuroda M."/>
        </authorList>
    </citation>
    <scope>NUCLEOTIDE SEQUENCE</scope>
    <source>
        <strain evidence="9">L-4334</strain>
    </source>
</reference>
<dbReference type="InterPro" id="IPR039418">
    <property type="entry name" value="LexA-like"/>
</dbReference>
<evidence type="ECO:0000313" key="17">
    <source>
        <dbReference type="EMBL" id="BCI35966.1"/>
    </source>
</evidence>
<evidence type="ECO:0000313" key="19">
    <source>
        <dbReference type="EMBL" id="BCI45648.1"/>
    </source>
</evidence>
<dbReference type="EMBL" id="AP023294">
    <property type="protein sequence ID" value="BCH93358.1"/>
    <property type="molecule type" value="Genomic_DNA"/>
</dbReference>
<sequence>MNPLSQFSQNDIFCSGQTINIEIAWYASIQQEPNGRKTVTTQRFVQQLSKVNWNWTMKQANEWIEWYVTTFRDVSTQEGETYLSAVQSKRRTIAMGFPSPASDYVETRISLDQQLISQPAATYFMRASRSHFREGIIQGALLVVDASLSACDGSLLICAIDGEFRIKRYRTHPQPHLINLENGRKEALPEDGDGYNSSHAIFGVITYIINDARNAEFDDCPVM</sequence>
<dbReference type="EMBL" id="AP023288">
    <property type="protein sequence ID" value="BCH70124.1"/>
    <property type="molecule type" value="Genomic_DNA"/>
</dbReference>
<evidence type="ECO:0000313" key="7">
    <source>
        <dbReference type="EMBL" id="BCH88758.1"/>
    </source>
</evidence>
<dbReference type="EMBL" id="AP023292">
    <property type="protein sequence ID" value="BCH88758.1"/>
    <property type="molecule type" value="Genomic_DNA"/>
</dbReference>
<evidence type="ECO:0000313" key="11">
    <source>
        <dbReference type="EMBL" id="BCI07378.1"/>
    </source>
</evidence>
<dbReference type="EMBL" id="AP023306">
    <property type="protein sequence ID" value="BCI16873.1"/>
    <property type="molecule type" value="Genomic_DNA"/>
</dbReference>
<name>A0A455RRG2_SALET</name>
<dbReference type="InterPro" id="IPR050077">
    <property type="entry name" value="LexA_repressor"/>
</dbReference>
<evidence type="ECO:0000313" key="12">
    <source>
        <dbReference type="EMBL" id="BCI12109.1"/>
    </source>
</evidence>
<dbReference type="EMBL" id="AP023313">
    <property type="protein sequence ID" value="BCI31262.1"/>
    <property type="molecule type" value="Genomic_DNA"/>
</dbReference>
<dbReference type="InterPro" id="IPR015927">
    <property type="entry name" value="Peptidase_S24_S26A/B/C"/>
</dbReference>
<reference evidence="2" key="1">
    <citation type="submission" date="2018-12" db="EMBL/GenBank/DDBJ databases">
        <title>complete genome sequence of Salmonella enterica subsp. enterica serovar Typhimurium str. L-3838.</title>
        <authorList>
            <person name="Sekizuka T."/>
            <person name="Arai N."/>
            <person name="Kuroda M."/>
            <person name="Akiba M."/>
        </authorList>
    </citation>
    <scope>NUCLEOTIDE SEQUENCE</scope>
    <source>
        <strain evidence="2">L-3838</strain>
    </source>
</reference>